<evidence type="ECO:0000313" key="1">
    <source>
        <dbReference type="EMBL" id="MDC4249072.1"/>
    </source>
</evidence>
<accession>A0A9X3XUL3</accession>
<dbReference type="RefSeq" id="WP_272470806.1">
    <property type="nucleotide sequence ID" value="NZ_JAMWMK010000038.1"/>
</dbReference>
<protein>
    <submittedName>
        <fullName evidence="1">DUF4393 domain-containing protein</fullName>
    </submittedName>
</protein>
<dbReference type="Gene3D" id="3.30.110.190">
    <property type="match status" value="1"/>
</dbReference>
<dbReference type="InterPro" id="IPR025506">
    <property type="entry name" value="Abi_alpha"/>
</dbReference>
<dbReference type="EMBL" id="JAMWMK010000038">
    <property type="protein sequence ID" value="MDC4249072.1"/>
    <property type="molecule type" value="Genomic_DNA"/>
</dbReference>
<proteinExistence type="predicted"/>
<comment type="caution">
    <text evidence="1">The sequence shown here is derived from an EMBL/GenBank/DDBJ whole genome shotgun (WGS) entry which is preliminary data.</text>
</comment>
<reference evidence="1" key="1">
    <citation type="submission" date="2022-05" db="EMBL/GenBank/DDBJ databases">
        <title>Draft genome sequences of Clostridium perfringens strains isolated from Peru.</title>
        <authorList>
            <person name="Hurtado R."/>
            <person name="Lima L."/>
            <person name="Sousa T."/>
            <person name="Jaiswal A.K."/>
            <person name="Tiwari S."/>
            <person name="Maturrano L."/>
            <person name="Brenig B."/>
            <person name="Azevedo V."/>
        </authorList>
    </citation>
    <scope>NUCLEOTIDE SEQUENCE</scope>
    <source>
        <strain evidence="1">CP4</strain>
    </source>
</reference>
<sequence>MNNTENFKQKIKSLLDESFKHIDDNEFKESLIGHILFKLGEVDEYKVTKPKKELCVPIINTLIYSWNNDLHKDIYIDLIIGLMNSHTQGSIHPRFVEIIKQLSDFEVKVLKYIYKVYAFNIMNLDTISIPTVNIIFKNKSTFKENLVLRDLIYIPFIKESDYDIYCIAINNLISLNLIETNYKNFLEKDFLYEKIKNSDLFTFFKNLYNKKNNNNNEFIVQKGILELTNLGKSLLYTIN</sequence>
<evidence type="ECO:0000313" key="2">
    <source>
        <dbReference type="Proteomes" id="UP001141166"/>
    </source>
</evidence>
<dbReference type="AlphaFoldDB" id="A0A9X3XUL3"/>
<dbReference type="Pfam" id="PF14337">
    <property type="entry name" value="Abi_alpha"/>
    <property type="match status" value="1"/>
</dbReference>
<organism evidence="1 2">
    <name type="scientific">Enterococcus faecium</name>
    <name type="common">Streptococcus faecium</name>
    <dbReference type="NCBI Taxonomy" id="1352"/>
    <lineage>
        <taxon>Bacteria</taxon>
        <taxon>Bacillati</taxon>
        <taxon>Bacillota</taxon>
        <taxon>Bacilli</taxon>
        <taxon>Lactobacillales</taxon>
        <taxon>Enterococcaceae</taxon>
        <taxon>Enterococcus</taxon>
    </lineage>
</organism>
<name>A0A9X3XUL3_ENTFC</name>
<gene>
    <name evidence="1" type="ORF">M3X98_13775</name>
</gene>
<dbReference type="Proteomes" id="UP001141166">
    <property type="component" value="Unassembled WGS sequence"/>
</dbReference>